<organism evidence="7 15">
    <name type="scientific">Bacteroides ovatus</name>
    <dbReference type="NCBI Taxonomy" id="28116"/>
    <lineage>
        <taxon>Bacteria</taxon>
        <taxon>Pseudomonadati</taxon>
        <taxon>Bacteroidota</taxon>
        <taxon>Bacteroidia</taxon>
        <taxon>Bacteroidales</taxon>
        <taxon>Bacteroidaceae</taxon>
        <taxon>Bacteroides</taxon>
    </lineage>
</organism>
<dbReference type="AlphaFoldDB" id="A0A139LN72"/>
<dbReference type="Pfam" id="PF16344">
    <property type="entry name" value="FecR_C"/>
    <property type="match status" value="1"/>
</dbReference>
<reference evidence="10" key="2">
    <citation type="journal article" date="2018" name="Nature">
        <title>Human gut bacteria contain acquired interbacterial defence systems.</title>
        <authorList>
            <person name="Ross B.D."/>
            <person name="Verster A.J."/>
            <person name="Radey M.C."/>
            <person name="Schmidtke D.T."/>
            <person name="Pope C.E."/>
            <person name="Hoffman L.R."/>
            <person name="Hajjar A."/>
            <person name="Peterson S.B."/>
            <person name="Borenstein E."/>
            <person name="Mougous J."/>
        </authorList>
    </citation>
    <scope>NUCLEOTIDE SEQUENCE</scope>
    <source>
        <strain evidence="10">3725 D1 iv</strain>
    </source>
</reference>
<dbReference type="Proteomes" id="UP001214017">
    <property type="component" value="Unassembled WGS sequence"/>
</dbReference>
<feature type="transmembrane region" description="Helical" evidence="1">
    <location>
        <begin position="80"/>
        <end position="98"/>
    </location>
</feature>
<keyword evidence="1" id="KW-0812">Transmembrane</keyword>
<dbReference type="EMBL" id="JAQNZF010000036">
    <property type="protein sequence ID" value="MDC2744741.1"/>
    <property type="molecule type" value="Genomic_DNA"/>
</dbReference>
<dbReference type="Pfam" id="PF04773">
    <property type="entry name" value="FecR"/>
    <property type="match status" value="1"/>
</dbReference>
<evidence type="ECO:0000313" key="5">
    <source>
        <dbReference type="EMBL" id="KAA4663589.1"/>
    </source>
</evidence>
<evidence type="ECO:0000313" key="9">
    <source>
        <dbReference type="EMBL" id="MDC7961059.1"/>
    </source>
</evidence>
<gene>
    <name evidence="10" type="ORF">DYI28_17630</name>
    <name evidence="6" type="ORF">F3B53_25575</name>
    <name evidence="5" type="ORF">F3B98_13735</name>
    <name evidence="4" type="ORF">F3D71_27165</name>
    <name evidence="7" type="ORF">PO240_23560</name>
    <name evidence="8" type="ORF">PO382_21245</name>
    <name evidence="9" type="ORF">PQ628_22945</name>
</gene>
<dbReference type="InterPro" id="IPR032508">
    <property type="entry name" value="FecR_C"/>
</dbReference>
<dbReference type="Proteomes" id="UP000435985">
    <property type="component" value="Unassembled WGS sequence"/>
</dbReference>
<accession>A0A139LN72</accession>
<dbReference type="STRING" id="28116.Bovatus_03401"/>
<dbReference type="PIRSF" id="PIRSF018266">
    <property type="entry name" value="FecR"/>
    <property type="match status" value="1"/>
</dbReference>
<evidence type="ECO:0000313" key="8">
    <source>
        <dbReference type="EMBL" id="MDC2744741.1"/>
    </source>
</evidence>
<evidence type="ECO:0000313" key="12">
    <source>
        <dbReference type="Proteomes" id="UP000323717"/>
    </source>
</evidence>
<dbReference type="Gene3D" id="2.60.120.1440">
    <property type="match status" value="1"/>
</dbReference>
<evidence type="ECO:0000313" key="13">
    <source>
        <dbReference type="Proteomes" id="UP000375690"/>
    </source>
</evidence>
<dbReference type="PANTHER" id="PTHR30273:SF2">
    <property type="entry name" value="PROTEIN FECR"/>
    <property type="match status" value="1"/>
</dbReference>
<evidence type="ECO:0000259" key="3">
    <source>
        <dbReference type="Pfam" id="PF16344"/>
    </source>
</evidence>
<feature type="domain" description="Protein FecR C-terminal" evidence="3">
    <location>
        <begin position="244"/>
        <end position="312"/>
    </location>
</feature>
<dbReference type="Gene3D" id="3.55.50.30">
    <property type="match status" value="1"/>
</dbReference>
<dbReference type="InterPro" id="IPR006860">
    <property type="entry name" value="FecR"/>
</dbReference>
<dbReference type="EMBL" id="VWFO01000016">
    <property type="protein sequence ID" value="KAA4663589.1"/>
    <property type="molecule type" value="Genomic_DNA"/>
</dbReference>
<dbReference type="Proteomes" id="UP001215078">
    <property type="component" value="Unassembled WGS sequence"/>
</dbReference>
<evidence type="ECO:0000313" key="6">
    <source>
        <dbReference type="EMBL" id="KAB1318507.1"/>
    </source>
</evidence>
<evidence type="ECO:0000313" key="4">
    <source>
        <dbReference type="EMBL" id="KAA3936805.1"/>
    </source>
</evidence>
<name>A0A139LN72_BACOV</name>
<dbReference type="EMBL" id="JAQQPO010000036">
    <property type="protein sequence ID" value="MDC7961059.1"/>
    <property type="molecule type" value="Genomic_DNA"/>
</dbReference>
<reference evidence="12 13" key="3">
    <citation type="journal article" date="2019" name="Nat. Med.">
        <title>A library of human gut bacterial isolates paired with longitudinal multiomics data enables mechanistic microbiome research.</title>
        <authorList>
            <person name="Poyet M."/>
            <person name="Groussin M."/>
            <person name="Gibbons S.M."/>
            <person name="Avila-Pacheco J."/>
            <person name="Jiang X."/>
            <person name="Kearney S.M."/>
            <person name="Perrotta A.R."/>
            <person name="Berdy B."/>
            <person name="Zhao S."/>
            <person name="Lieberman T.D."/>
            <person name="Swanson P.K."/>
            <person name="Smith M."/>
            <person name="Roesemann S."/>
            <person name="Alexander J.E."/>
            <person name="Rich S.A."/>
            <person name="Livny J."/>
            <person name="Vlamakis H."/>
            <person name="Clish C."/>
            <person name="Bullock K."/>
            <person name="Deik A."/>
            <person name="Scott J."/>
            <person name="Pierce K.A."/>
            <person name="Xavier R.J."/>
            <person name="Alm E.J."/>
        </authorList>
    </citation>
    <scope>NUCLEOTIDE SEQUENCE [LARGE SCALE GENOMIC DNA]</scope>
    <source>
        <strain evidence="5 14">BIOML-A14</strain>
        <strain evidence="4 12">BIOML-A163</strain>
        <strain evidence="6 13">BIOML-A2</strain>
    </source>
</reference>
<reference evidence="11" key="1">
    <citation type="journal article" date="2018" name="J. Anim. Genet.">
        <title>Acquired interbacterial defense systems protect against interspecies antagonism in the human gut microbiome.</title>
        <authorList>
            <person name="Ross B.D."/>
            <person name="Verster A.J."/>
            <person name="Radey M.C."/>
            <person name="Schmidtke D.T."/>
            <person name="Pope C.E."/>
            <person name="Hoffman L.R."/>
            <person name="Hajjar A."/>
            <person name="Peterson S.B."/>
            <person name="Borenstein E."/>
            <person name="Mougous J."/>
        </authorList>
    </citation>
    <scope>NUCLEOTIDE SEQUENCE [LARGE SCALE GENOMIC DNA]</scope>
    <source>
        <strain evidence="11">3725 D1 iv</strain>
    </source>
</reference>
<dbReference type="InterPro" id="IPR012373">
    <property type="entry name" value="Ferrdict_sens_TM"/>
</dbReference>
<dbReference type="EMBL" id="VWLE01000668">
    <property type="protein sequence ID" value="KAA3936805.1"/>
    <property type="molecule type" value="Genomic_DNA"/>
</dbReference>
<proteinExistence type="predicted"/>
<evidence type="ECO:0000256" key="1">
    <source>
        <dbReference type="SAM" id="Phobius"/>
    </source>
</evidence>
<evidence type="ECO:0000259" key="2">
    <source>
        <dbReference type="Pfam" id="PF04773"/>
    </source>
</evidence>
<sequence>MSPQFKKLYCQYIEKGITSSDIGKFRNELNNIPDEELWNTMIDMENDTVEIKMPPMMKKQIRKELQQIIWRRRWLQYMKYAAIIAIILSSSFGLYTWMNNPESQMVAVTVRAGSKAEMALPDGTFVHLNAATNLEYDVNNSKQRLVKLSGEAFFDVAKNPDCPFKVIINDLQIEVVGTSFNVKTYKKDIVETSLLSGRIRISGGSLPHEYTLSPGQKATYSAMDRTLRISKADAHVEAGWRDNYLIFESTPLIDVIAQIERWYGVEIRLHHKQIAQDLLSGSFRNESIQNVIRSLSIQYGFKYEIHKDIITIY</sequence>
<feature type="domain" description="FecR protein" evidence="2">
    <location>
        <begin position="108"/>
        <end position="199"/>
    </location>
</feature>
<keyword evidence="1" id="KW-1133">Transmembrane helix</keyword>
<reference evidence="10" key="4">
    <citation type="submission" date="2019-07" db="EMBL/GenBank/DDBJ databases">
        <authorList>
            <person name="Ross B.D."/>
            <person name="Verster A.J."/>
            <person name="Radey M.C."/>
            <person name="Schmidtke D.T."/>
            <person name="Pope C.E."/>
            <person name="Hoffman L.R."/>
            <person name="Hajjar A."/>
            <person name="Peterson S.B."/>
            <person name="Borenstein E."/>
            <person name="Mougous J.D."/>
        </authorList>
    </citation>
    <scope>NUCLEOTIDE SEQUENCE</scope>
    <source>
        <strain evidence="10">3725 D1 iv</strain>
    </source>
</reference>
<evidence type="ECO:0000313" key="14">
    <source>
        <dbReference type="Proteomes" id="UP000435985"/>
    </source>
</evidence>
<dbReference type="Proteomes" id="UP000323717">
    <property type="component" value="Unassembled WGS sequence"/>
</dbReference>
<dbReference type="GO" id="GO:0016989">
    <property type="term" value="F:sigma factor antagonist activity"/>
    <property type="evidence" value="ECO:0007669"/>
    <property type="project" value="TreeGrafter"/>
</dbReference>
<reference evidence="7" key="5">
    <citation type="submission" date="2022-10" db="EMBL/GenBank/DDBJ databases">
        <title>Human gut microbiome strain richness.</title>
        <authorList>
            <person name="Chen-Liaw A."/>
        </authorList>
    </citation>
    <scope>NUCLEOTIDE SEQUENCE</scope>
    <source>
        <strain evidence="8">BSD2780120875st1_E1_BSD2780120875_150330</strain>
        <strain evidence="7">F7_m1001271B151109d0_201107</strain>
        <strain evidence="9">RTP21484st1_H8_RTP21484_190118</strain>
    </source>
</reference>
<evidence type="ECO:0000313" key="15">
    <source>
        <dbReference type="Proteomes" id="UP001214017"/>
    </source>
</evidence>
<evidence type="ECO:0000313" key="7">
    <source>
        <dbReference type="EMBL" id="MDC2410855.1"/>
    </source>
</evidence>
<dbReference type="Proteomes" id="UP000375690">
    <property type="component" value="Unassembled WGS sequence"/>
</dbReference>
<dbReference type="Proteomes" id="UP000318823">
    <property type="component" value="Chromosome"/>
</dbReference>
<dbReference type="EMBL" id="CP041395">
    <property type="protein sequence ID" value="QDM10372.1"/>
    <property type="molecule type" value="Genomic_DNA"/>
</dbReference>
<dbReference type="RefSeq" id="WP_004311897.1">
    <property type="nucleotide sequence ID" value="NZ_BAABYJ010000001.1"/>
</dbReference>
<dbReference type="EMBL" id="VWFC01000060">
    <property type="protein sequence ID" value="KAB1318507.1"/>
    <property type="molecule type" value="Genomic_DNA"/>
</dbReference>
<dbReference type="Proteomes" id="UP001219389">
    <property type="component" value="Unassembled WGS sequence"/>
</dbReference>
<protein>
    <submittedName>
        <fullName evidence="7">DUF4974 domain-containing protein</fullName>
    </submittedName>
</protein>
<dbReference type="EMBL" id="JAQNWR010000023">
    <property type="protein sequence ID" value="MDC2410855.1"/>
    <property type="molecule type" value="Genomic_DNA"/>
</dbReference>
<evidence type="ECO:0000313" key="11">
    <source>
        <dbReference type="Proteomes" id="UP000318823"/>
    </source>
</evidence>
<evidence type="ECO:0000313" key="10">
    <source>
        <dbReference type="EMBL" id="QDM10372.1"/>
    </source>
</evidence>
<keyword evidence="1" id="KW-0472">Membrane</keyword>
<dbReference type="PANTHER" id="PTHR30273">
    <property type="entry name" value="PERIPLASMIC SIGNAL SENSOR AND SIGMA FACTOR ACTIVATOR FECR-RELATED"/>
    <property type="match status" value="1"/>
</dbReference>